<dbReference type="Proteomes" id="UP000034516">
    <property type="component" value="Unassembled WGS sequence"/>
</dbReference>
<feature type="non-terminal residue" evidence="2">
    <location>
        <position position="1"/>
    </location>
</feature>
<keyword evidence="1" id="KW-0472">Membrane</keyword>
<reference evidence="2 3" key="1">
    <citation type="journal article" date="2015" name="Nature">
        <title>rRNA introns, odd ribosomes, and small enigmatic genomes across a large radiation of phyla.</title>
        <authorList>
            <person name="Brown C.T."/>
            <person name="Hug L.A."/>
            <person name="Thomas B.C."/>
            <person name="Sharon I."/>
            <person name="Castelle C.J."/>
            <person name="Singh A."/>
            <person name="Wilkins M.J."/>
            <person name="Williams K.H."/>
            <person name="Banfield J.F."/>
        </authorList>
    </citation>
    <scope>NUCLEOTIDE SEQUENCE [LARGE SCALE GENOMIC DNA]</scope>
</reference>
<keyword evidence="1" id="KW-1133">Transmembrane helix</keyword>
<feature type="transmembrane region" description="Helical" evidence="1">
    <location>
        <begin position="6"/>
        <end position="25"/>
    </location>
</feature>
<name>A0A0G0YSP6_9BACT</name>
<keyword evidence="1" id="KW-0812">Transmembrane</keyword>
<proteinExistence type="predicted"/>
<organism evidence="2 3">
    <name type="scientific">Candidatus Kuenenbacteria bacterium GW2011_GWA2_42_15</name>
    <dbReference type="NCBI Taxonomy" id="1618677"/>
    <lineage>
        <taxon>Bacteria</taxon>
        <taxon>Candidatus Kueneniibacteriota</taxon>
    </lineage>
</organism>
<comment type="caution">
    <text evidence="2">The sequence shown here is derived from an EMBL/GenBank/DDBJ whole genome shotgun (WGS) entry which is preliminary data.</text>
</comment>
<sequence>FWILIIYFLILYFAVVSSPVANARFRYPVEPLMLITATVAISAMVVRRSAPDPAP</sequence>
<dbReference type="AlphaFoldDB" id="A0A0G0YSP6"/>
<evidence type="ECO:0000256" key="1">
    <source>
        <dbReference type="SAM" id="Phobius"/>
    </source>
</evidence>
<accession>A0A0G0YSP6</accession>
<evidence type="ECO:0000313" key="3">
    <source>
        <dbReference type="Proteomes" id="UP000034516"/>
    </source>
</evidence>
<gene>
    <name evidence="2" type="ORF">UV02_C0060G0009</name>
</gene>
<dbReference type="EMBL" id="LCCW01000060">
    <property type="protein sequence ID" value="KKS39645.1"/>
    <property type="molecule type" value="Genomic_DNA"/>
</dbReference>
<protein>
    <submittedName>
        <fullName evidence="2">Uncharacterized protein</fullName>
    </submittedName>
</protein>
<evidence type="ECO:0000313" key="2">
    <source>
        <dbReference type="EMBL" id="KKS39645.1"/>
    </source>
</evidence>